<dbReference type="PANTHER" id="PTHR30509">
    <property type="entry name" value="P-HYDROXYBENZOIC ACID EFFLUX PUMP SUBUNIT-RELATED"/>
    <property type="match status" value="1"/>
</dbReference>
<evidence type="ECO:0000256" key="4">
    <source>
        <dbReference type="ARBA" id="ARBA00022692"/>
    </source>
</evidence>
<feature type="transmembrane region" description="Helical" evidence="7">
    <location>
        <begin position="361"/>
        <end position="381"/>
    </location>
</feature>
<accession>A0A1W6YZB5</accession>
<dbReference type="EMBL" id="CP021109">
    <property type="protein sequence ID" value="ARP86430.1"/>
    <property type="molecule type" value="Genomic_DNA"/>
</dbReference>
<name>A0A1W6YZB5_9BORD</name>
<keyword evidence="9" id="KW-1185">Reference proteome</keyword>
<feature type="transmembrane region" description="Helical" evidence="7">
    <location>
        <begin position="142"/>
        <end position="161"/>
    </location>
</feature>
<keyword evidence="3" id="KW-1003">Cell membrane</keyword>
<feature type="transmembrane region" description="Helical" evidence="7">
    <location>
        <begin position="57"/>
        <end position="74"/>
    </location>
</feature>
<feature type="transmembrane region" description="Helical" evidence="7">
    <location>
        <begin position="9"/>
        <end position="29"/>
    </location>
</feature>
<dbReference type="GO" id="GO:0022857">
    <property type="term" value="F:transmembrane transporter activity"/>
    <property type="evidence" value="ECO:0007669"/>
    <property type="project" value="InterPro"/>
</dbReference>
<protein>
    <submittedName>
        <fullName evidence="8">Fusaric acid resistance protein</fullName>
    </submittedName>
</protein>
<keyword evidence="4 7" id="KW-0812">Transmembrane</keyword>
<reference evidence="8 9" key="1">
    <citation type="submission" date="2017-05" db="EMBL/GenBank/DDBJ databases">
        <title>Complete and WGS of Bordetella genogroups.</title>
        <authorList>
            <person name="Spilker T."/>
            <person name="LiPuma J."/>
        </authorList>
    </citation>
    <scope>NUCLEOTIDE SEQUENCE [LARGE SCALE GENOMIC DNA]</scope>
    <source>
        <strain evidence="8 9">AU17164</strain>
    </source>
</reference>
<evidence type="ECO:0000256" key="7">
    <source>
        <dbReference type="SAM" id="Phobius"/>
    </source>
</evidence>
<evidence type="ECO:0000313" key="8">
    <source>
        <dbReference type="EMBL" id="ARP86430.1"/>
    </source>
</evidence>
<dbReference type="AlphaFoldDB" id="A0A1W6YZB5"/>
<dbReference type="GO" id="GO:0005886">
    <property type="term" value="C:plasma membrane"/>
    <property type="evidence" value="ECO:0007669"/>
    <property type="project" value="UniProtKB-SubCell"/>
</dbReference>
<dbReference type="PANTHER" id="PTHR30509:SF9">
    <property type="entry name" value="MULTIDRUG RESISTANCE PROTEIN MDTO"/>
    <property type="match status" value="1"/>
</dbReference>
<evidence type="ECO:0000256" key="6">
    <source>
        <dbReference type="ARBA" id="ARBA00023136"/>
    </source>
</evidence>
<dbReference type="InterPro" id="IPR006726">
    <property type="entry name" value="PHBA_efflux_AaeB/fusaric-R"/>
</dbReference>
<evidence type="ECO:0000256" key="5">
    <source>
        <dbReference type="ARBA" id="ARBA00022989"/>
    </source>
</evidence>
<dbReference type="Pfam" id="PF04632">
    <property type="entry name" value="FUSC"/>
    <property type="match status" value="1"/>
</dbReference>
<feature type="transmembrane region" description="Helical" evidence="7">
    <location>
        <begin position="495"/>
        <end position="512"/>
    </location>
</feature>
<keyword evidence="5 7" id="KW-1133">Transmembrane helix</keyword>
<dbReference type="Proteomes" id="UP000194139">
    <property type="component" value="Chromosome"/>
</dbReference>
<organism evidence="8 9">
    <name type="scientific">Bordetella genomosp. 9</name>
    <dbReference type="NCBI Taxonomy" id="1416803"/>
    <lineage>
        <taxon>Bacteria</taxon>
        <taxon>Pseudomonadati</taxon>
        <taxon>Pseudomonadota</taxon>
        <taxon>Betaproteobacteria</taxon>
        <taxon>Burkholderiales</taxon>
        <taxon>Alcaligenaceae</taxon>
        <taxon>Bordetella</taxon>
    </lineage>
</organism>
<sequence>MKLPTAQEALFSLKAFIGAMMALYLSMLIDLPRPFWAVTTAYVVSQPFAGAVRSKAVFRLGGTFFGCAAVVFLVPRLANYPVLMVLALSLWVGVCLYIAVLDRTPRSYLFMLAGYTAAMIGLPSVTTPETVFDTGLARVEEITAGILCAMLAHSLILPRGVGPAVIGRLDQALRDARLWIQDALRSGTVSQSDKDRRALANDITQLRLLSTHVPYDTGHIRWTARSVAAMQDRMAALTPTVSSLEDRLRALRASGQPLPPELPALLDDISAWVEAGPRGDRARGAALRARVERLMPSVDGGSDWNALLMVSLTTRLRELIEHCERGFALRRDIQAGLSGAPTPMPREAATSNRALHHDHGVALLSSVSAAVAISVCCAFWIGTAWTNGATAAMMAAIFSCFFATQDDPVPGIMQFLTYTVVSIPLSAIYLLGVLPALHSFEMVALVMFPVCFVCGIYIARPASMGKAMAVFFGFSGTLAMHDTNTADLVSFIDTMTAQIIGVGTAAVVAALLRRMSAEYSARRIQAANWRDLAQLASADRPPAGNAYTVRMLDRIGLVYARLAVRGQNETPVEEDTLLDLRVGNEIVELQRARAELPVADAAIRPVLSCLAQWFRNRIRGRGDKPDTFLPRLDTALARTSAAPAGAARDRAIVALVGLRRGLFPQAPAYVPQGVHSARAGQPQSDSGATS</sequence>
<dbReference type="RefSeq" id="WP_086072230.1">
    <property type="nucleotide sequence ID" value="NZ_CP021109.1"/>
</dbReference>
<evidence type="ECO:0000313" key="9">
    <source>
        <dbReference type="Proteomes" id="UP000194139"/>
    </source>
</evidence>
<feature type="transmembrane region" description="Helical" evidence="7">
    <location>
        <begin position="108"/>
        <end position="126"/>
    </location>
</feature>
<feature type="transmembrane region" description="Helical" evidence="7">
    <location>
        <begin position="80"/>
        <end position="101"/>
    </location>
</feature>
<feature type="transmembrane region" description="Helical" evidence="7">
    <location>
        <begin position="415"/>
        <end position="436"/>
    </location>
</feature>
<proteinExistence type="predicted"/>
<feature type="transmembrane region" description="Helical" evidence="7">
    <location>
        <begin position="442"/>
        <end position="459"/>
    </location>
</feature>
<evidence type="ECO:0000256" key="1">
    <source>
        <dbReference type="ARBA" id="ARBA00004651"/>
    </source>
</evidence>
<gene>
    <name evidence="8" type="ORF">CAL13_09630</name>
</gene>
<comment type="subcellular location">
    <subcellularLocation>
        <location evidence="1">Cell membrane</location>
        <topology evidence="1">Multi-pass membrane protein</topology>
    </subcellularLocation>
</comment>
<keyword evidence="2" id="KW-0813">Transport</keyword>
<evidence type="ECO:0000256" key="3">
    <source>
        <dbReference type="ARBA" id="ARBA00022475"/>
    </source>
</evidence>
<keyword evidence="6 7" id="KW-0472">Membrane</keyword>
<evidence type="ECO:0000256" key="2">
    <source>
        <dbReference type="ARBA" id="ARBA00022448"/>
    </source>
</evidence>